<keyword evidence="4" id="KW-1185">Reference proteome</keyword>
<gene>
    <name evidence="3" type="ORF">B0T14DRAFT_496406</name>
</gene>
<feature type="region of interest" description="Disordered" evidence="1">
    <location>
        <begin position="963"/>
        <end position="1198"/>
    </location>
</feature>
<feature type="domain" description="Heterokaryon incompatibility" evidence="2">
    <location>
        <begin position="104"/>
        <end position="251"/>
    </location>
</feature>
<dbReference type="InterPro" id="IPR012459">
    <property type="entry name" value="Rrp15"/>
</dbReference>
<evidence type="ECO:0000256" key="1">
    <source>
        <dbReference type="SAM" id="MobiDB-lite"/>
    </source>
</evidence>
<organism evidence="3 4">
    <name type="scientific">Immersiella caudata</name>
    <dbReference type="NCBI Taxonomy" id="314043"/>
    <lineage>
        <taxon>Eukaryota</taxon>
        <taxon>Fungi</taxon>
        <taxon>Dikarya</taxon>
        <taxon>Ascomycota</taxon>
        <taxon>Pezizomycotina</taxon>
        <taxon>Sordariomycetes</taxon>
        <taxon>Sordariomycetidae</taxon>
        <taxon>Sordariales</taxon>
        <taxon>Lasiosphaeriaceae</taxon>
        <taxon>Immersiella</taxon>
    </lineage>
</organism>
<feature type="compositionally biased region" description="Basic residues" evidence="1">
    <location>
        <begin position="1058"/>
        <end position="1068"/>
    </location>
</feature>
<comment type="caution">
    <text evidence="3">The sequence shown here is derived from an EMBL/GenBank/DDBJ whole genome shotgun (WGS) entry which is preliminary data.</text>
</comment>
<name>A0AA39WQH9_9PEZI</name>
<protein>
    <submittedName>
        <fullName evidence="3">Heterokaryon incompatibility protein-domain-containing protein</fullName>
    </submittedName>
</protein>
<proteinExistence type="predicted"/>
<feature type="compositionally biased region" description="Basic and acidic residues" evidence="1">
    <location>
        <begin position="963"/>
        <end position="998"/>
    </location>
</feature>
<evidence type="ECO:0000259" key="2">
    <source>
        <dbReference type="Pfam" id="PF06985"/>
    </source>
</evidence>
<feature type="region of interest" description="Disordered" evidence="1">
    <location>
        <begin position="618"/>
        <end position="657"/>
    </location>
</feature>
<feature type="compositionally biased region" description="Acidic residues" evidence="1">
    <location>
        <begin position="550"/>
        <end position="560"/>
    </location>
</feature>
<feature type="compositionally biased region" description="Basic and acidic residues" evidence="1">
    <location>
        <begin position="1117"/>
        <end position="1131"/>
    </location>
</feature>
<feature type="compositionally biased region" description="Basic and acidic residues" evidence="1">
    <location>
        <begin position="1142"/>
        <end position="1152"/>
    </location>
</feature>
<dbReference type="GO" id="GO:0006364">
    <property type="term" value="P:rRNA processing"/>
    <property type="evidence" value="ECO:0007669"/>
    <property type="project" value="InterPro"/>
</dbReference>
<dbReference type="PANTHER" id="PTHR24148">
    <property type="entry name" value="ANKYRIN REPEAT DOMAIN-CONTAINING PROTEIN 39 HOMOLOG-RELATED"/>
    <property type="match status" value="1"/>
</dbReference>
<evidence type="ECO:0000313" key="3">
    <source>
        <dbReference type="EMBL" id="KAK0619736.1"/>
    </source>
</evidence>
<sequence length="1368" mass="153786">MCPTQFSGTSEATGVKTTTTSPYAREERSRVAKYNGPALRSLRQYKYPKLQSMQRRIRLLKLTGGGMENPEIVCKLFEVEFGRDGVVRDPSILDENGQGRVVEYEALSWCWGTEGRELGIRMIGKDGRAFRHPVTRELALALKYLRTPQDRILWIDAICINQEDHEERNHQVQMMALIYNLASQVCVWLGEDNDDSATAISFVSEIMKLENFDSISENKDNASKWQSLLLLTLNPKLMQRPWFSRRWVVQEIALARRATIYCGKDELAWENFAVAVELFVEVETATHRLSEVMQKTEAFGHVPQWFEHVSELGASVLVQATGKVFRRDGGPGPEQHTPLAESPRLKKVVKRVKTWGRTPTHQTQNGVPPAPLPPRPLLSLEYLVSSLSIFQATQPRDAVYSLLAISRDCSPLAELSPLTRNESEEAIIMATVSSFLERKPFRVDYSRPYSDVCKDFIAYCIERAKSSDPARALDILVRPWAPEPTTLASSAGGVTHKKPIRYKYLKSRQELWRRSTTGPRMRMRKVHSEQDLGPSEGHLSANDGSNGLQDDPEDEQDESNSESSAPWVPAGDADERVKVVEGEEEEVWEVDDRDLKTYFAEAPQLPDHSEWVQKVNDAMPERPKPPLNDSEHGEAVEEASDEENDGMSDQEEEERDLGLPSWVASISGAAFALFHHPGMNSMMRMGRKNADPLAGAPVDGHRNYSAAQNTKVEPKKLKFRKRLILDHHSLYVSGFILDEIEEVAEPARLGAIPKTWPKLAGWEDAVDGESDPPPEFWRTLVADRGKDNRNPPYYYARACLESVKKGGLTSGSVDTGALISSERNSIIAEFCRRVQAVIWNRCLIKTKGGRLGLANEDVKKGDQVCILFGLTVPVILRRGKKKTEEEIEKEAFIDQLEAMRRCLSRLEYRCFQRVRYERLKRRLEKEDEAQKGLPKDLSKKELYVKEMQEEQRAINDQIASWKKEDEEAVKRSKRDEEAKKRRKEEAEKRVKERNDTVIKRQATLGLKSPANLNGDASSETDKTEEEQKEAIRKEDQQHWYSLHGTALKKRTFSDGHKGRAARPTKKQRQVAAYHSSSSEDEQDDDVDGAPLPPNLLDSDDDEDLDNIEVDDGASTDSHADSDSDSDAEAKPRTKALPKPKKQQREFVAKDAPDSSEDDFSGDERDSFSDVGSYSGSDDGRPGARDTRSKRNDPEAMQTAMVKILASKTPASRRADPIVARSIDAAKAAKQVVDAALETKARKRLREQKRLAKEKGRVRDVLVASTTRSLNIATGEIEEKVDDDAETTGQILATERRLRKVAQRGVVKLFNAVRAAQVKAVEAERVVKKEGVVGVKRKEEKVTEMSKKGFLDLIASGGGGLKKGGLEEA</sequence>
<feature type="compositionally biased region" description="Basic and acidic residues" evidence="1">
    <location>
        <begin position="1177"/>
        <end position="1193"/>
    </location>
</feature>
<feature type="region of interest" description="Disordered" evidence="1">
    <location>
        <begin position="516"/>
        <end position="576"/>
    </location>
</feature>
<reference evidence="3" key="1">
    <citation type="submission" date="2023-06" db="EMBL/GenBank/DDBJ databases">
        <title>Genome-scale phylogeny and comparative genomics of the fungal order Sordariales.</title>
        <authorList>
            <consortium name="Lawrence Berkeley National Laboratory"/>
            <person name="Hensen N."/>
            <person name="Bonometti L."/>
            <person name="Westerberg I."/>
            <person name="Brannstrom I.O."/>
            <person name="Guillou S."/>
            <person name="Cros-Aarteil S."/>
            <person name="Calhoun S."/>
            <person name="Haridas S."/>
            <person name="Kuo A."/>
            <person name="Mondo S."/>
            <person name="Pangilinan J."/>
            <person name="Riley R."/>
            <person name="Labutti K."/>
            <person name="Andreopoulos B."/>
            <person name="Lipzen A."/>
            <person name="Chen C."/>
            <person name="Yanf M."/>
            <person name="Daum C."/>
            <person name="Ng V."/>
            <person name="Clum A."/>
            <person name="Steindorff A."/>
            <person name="Ohm R."/>
            <person name="Martin F."/>
            <person name="Silar P."/>
            <person name="Natvig D."/>
            <person name="Lalanne C."/>
            <person name="Gautier V."/>
            <person name="Ament-Velasquez S.L."/>
            <person name="Kruys A."/>
            <person name="Hutchinson M.I."/>
            <person name="Powell A.J."/>
            <person name="Barry K."/>
            <person name="Miller A.N."/>
            <person name="Grigoriev I.V."/>
            <person name="Debuchy R."/>
            <person name="Gladieux P."/>
            <person name="Thoren M.H."/>
            <person name="Johannesson H."/>
        </authorList>
    </citation>
    <scope>NUCLEOTIDE SEQUENCE</scope>
    <source>
        <strain evidence="3">CBS 606.72</strain>
    </source>
</reference>
<dbReference type="Pfam" id="PF06985">
    <property type="entry name" value="HET"/>
    <property type="match status" value="1"/>
</dbReference>
<feature type="compositionally biased region" description="Acidic residues" evidence="1">
    <location>
        <begin position="636"/>
        <end position="655"/>
    </location>
</feature>
<dbReference type="Proteomes" id="UP001175000">
    <property type="component" value="Unassembled WGS sequence"/>
</dbReference>
<feature type="compositionally biased region" description="Polar residues" evidence="1">
    <location>
        <begin position="1"/>
        <end position="22"/>
    </location>
</feature>
<feature type="region of interest" description="Disordered" evidence="1">
    <location>
        <begin position="1"/>
        <end position="30"/>
    </location>
</feature>
<feature type="compositionally biased region" description="Acidic residues" evidence="1">
    <location>
        <begin position="1078"/>
        <end position="1087"/>
    </location>
</feature>
<dbReference type="Pfam" id="PF07890">
    <property type="entry name" value="Rrp15p"/>
    <property type="match status" value="1"/>
</dbReference>
<feature type="compositionally biased region" description="Basic and acidic residues" evidence="1">
    <location>
        <begin position="619"/>
        <end position="635"/>
    </location>
</feature>
<accession>A0AA39WQH9</accession>
<dbReference type="InterPro" id="IPR010730">
    <property type="entry name" value="HET"/>
</dbReference>
<feature type="compositionally biased region" description="Basic and acidic residues" evidence="1">
    <location>
        <begin position="1028"/>
        <end position="1037"/>
    </location>
</feature>
<dbReference type="InterPro" id="IPR052895">
    <property type="entry name" value="HetReg/Transcr_Mod"/>
</dbReference>
<feature type="compositionally biased region" description="Acidic residues" evidence="1">
    <location>
        <begin position="1097"/>
        <end position="1113"/>
    </location>
</feature>
<dbReference type="EMBL" id="JAULSU010000004">
    <property type="protein sequence ID" value="KAK0619736.1"/>
    <property type="molecule type" value="Genomic_DNA"/>
</dbReference>
<dbReference type="PANTHER" id="PTHR24148:SF64">
    <property type="entry name" value="HETEROKARYON INCOMPATIBILITY DOMAIN-CONTAINING PROTEIN"/>
    <property type="match status" value="1"/>
</dbReference>
<feature type="compositionally biased region" description="Basic residues" evidence="1">
    <location>
        <begin position="1132"/>
        <end position="1141"/>
    </location>
</feature>
<evidence type="ECO:0000313" key="4">
    <source>
        <dbReference type="Proteomes" id="UP001175000"/>
    </source>
</evidence>